<feature type="region of interest" description="Disordered" evidence="1">
    <location>
        <begin position="163"/>
        <end position="197"/>
    </location>
</feature>
<keyword evidence="2" id="KW-0472">Membrane</keyword>
<feature type="non-terminal residue" evidence="4">
    <location>
        <position position="1"/>
    </location>
</feature>
<dbReference type="PANTHER" id="PTHR23019">
    <property type="entry name" value="NUCLEAR PORE MEMBRANE GLYCOPROTEIN GP210-RELATED"/>
    <property type="match status" value="1"/>
</dbReference>
<name>A0A371F8L4_MUCPR</name>
<dbReference type="AlphaFoldDB" id="A0A371F8L4"/>
<evidence type="ECO:0000313" key="5">
    <source>
        <dbReference type="Proteomes" id="UP000257109"/>
    </source>
</evidence>
<feature type="domain" description="Nuclear pore complex protein GP210 C-terminal Ig-like" evidence="3">
    <location>
        <begin position="59"/>
        <end position="120"/>
    </location>
</feature>
<protein>
    <submittedName>
        <fullName evidence="4">Nuclear pore complex protein GP210</fullName>
    </submittedName>
</protein>
<organism evidence="4 5">
    <name type="scientific">Mucuna pruriens</name>
    <name type="common">Velvet bean</name>
    <name type="synonym">Dolichos pruriens</name>
    <dbReference type="NCBI Taxonomy" id="157652"/>
    <lineage>
        <taxon>Eukaryota</taxon>
        <taxon>Viridiplantae</taxon>
        <taxon>Streptophyta</taxon>
        <taxon>Embryophyta</taxon>
        <taxon>Tracheophyta</taxon>
        <taxon>Spermatophyta</taxon>
        <taxon>Magnoliopsida</taxon>
        <taxon>eudicotyledons</taxon>
        <taxon>Gunneridae</taxon>
        <taxon>Pentapetalae</taxon>
        <taxon>rosids</taxon>
        <taxon>fabids</taxon>
        <taxon>Fabales</taxon>
        <taxon>Fabaceae</taxon>
        <taxon>Papilionoideae</taxon>
        <taxon>50 kb inversion clade</taxon>
        <taxon>NPAAA clade</taxon>
        <taxon>indigoferoid/millettioid clade</taxon>
        <taxon>Phaseoleae</taxon>
        <taxon>Mucuna</taxon>
    </lineage>
</organism>
<keyword evidence="5" id="KW-1185">Reference proteome</keyword>
<dbReference type="STRING" id="157652.A0A371F8L4"/>
<dbReference type="Pfam" id="PF24427">
    <property type="entry name" value="Ig_GP210_16th"/>
    <property type="match status" value="1"/>
</dbReference>
<dbReference type="InterPro" id="IPR045197">
    <property type="entry name" value="NUP210-like"/>
</dbReference>
<dbReference type="PANTHER" id="PTHR23019:SF0">
    <property type="entry name" value="NUCLEAR PORE MEMBRANE GLYCOPROTEIN 210"/>
    <property type="match status" value="1"/>
</dbReference>
<feature type="transmembrane region" description="Helical" evidence="2">
    <location>
        <begin position="134"/>
        <end position="157"/>
    </location>
</feature>
<evidence type="ECO:0000256" key="2">
    <source>
        <dbReference type="SAM" id="Phobius"/>
    </source>
</evidence>
<keyword evidence="2" id="KW-0812">Transmembrane</keyword>
<sequence length="246" mass="28100">MAFRRDYHPLLFLLPLLSPLISVVPNVAILLRLENCYKYFIAVFYPLCTVKPVGCFIIDVEIHWHHQDLIMISLIHKEDFGIRGFARYEVKLLKAERFKDRIIITLPANGQSVEIGINHEPEETAPSGISINKAFWASILGCFLLLILSITIFTRFLDRPERSQQTSSSVTTTTSIAAPTTPDRSTPSVVNDMSPRTPQPFVDYVRRTIDETPYYKREGRRRINPQNTCSKAKKGKGEVRSKECKC</sequence>
<keyword evidence="2" id="KW-1133">Transmembrane helix</keyword>
<evidence type="ECO:0000256" key="1">
    <source>
        <dbReference type="SAM" id="MobiDB-lite"/>
    </source>
</evidence>
<dbReference type="InterPro" id="IPR056233">
    <property type="entry name" value="Ig_GP210_16th"/>
</dbReference>
<gene>
    <name evidence="4" type="primary">GB210</name>
    <name evidence="4" type="ORF">CR513_45603</name>
</gene>
<dbReference type="EMBL" id="QJKJ01010115">
    <property type="protein sequence ID" value="RDX74629.1"/>
    <property type="molecule type" value="Genomic_DNA"/>
</dbReference>
<evidence type="ECO:0000259" key="3">
    <source>
        <dbReference type="Pfam" id="PF24427"/>
    </source>
</evidence>
<accession>A0A371F8L4</accession>
<proteinExistence type="predicted"/>
<feature type="compositionally biased region" description="Low complexity" evidence="1">
    <location>
        <begin position="163"/>
        <end position="175"/>
    </location>
</feature>
<dbReference type="OrthoDB" id="1738984at2759"/>
<feature type="compositionally biased region" description="Polar residues" evidence="1">
    <location>
        <begin position="176"/>
        <end position="196"/>
    </location>
</feature>
<reference evidence="4" key="1">
    <citation type="submission" date="2018-05" db="EMBL/GenBank/DDBJ databases">
        <title>Draft genome of Mucuna pruriens seed.</title>
        <authorList>
            <person name="Nnadi N.E."/>
            <person name="Vos R."/>
            <person name="Hasami M.H."/>
            <person name="Devisetty U.K."/>
            <person name="Aguiy J.C."/>
        </authorList>
    </citation>
    <scope>NUCLEOTIDE SEQUENCE [LARGE SCALE GENOMIC DNA]</scope>
    <source>
        <strain evidence="4">JCA_2017</strain>
    </source>
</reference>
<evidence type="ECO:0000313" key="4">
    <source>
        <dbReference type="EMBL" id="RDX74629.1"/>
    </source>
</evidence>
<comment type="caution">
    <text evidence="4">The sequence shown here is derived from an EMBL/GenBank/DDBJ whole genome shotgun (WGS) entry which is preliminary data.</text>
</comment>
<dbReference type="Proteomes" id="UP000257109">
    <property type="component" value="Unassembled WGS sequence"/>
</dbReference>
<feature type="compositionally biased region" description="Basic and acidic residues" evidence="1">
    <location>
        <begin position="235"/>
        <end position="246"/>
    </location>
</feature>
<feature type="region of interest" description="Disordered" evidence="1">
    <location>
        <begin position="220"/>
        <end position="246"/>
    </location>
</feature>